<feature type="domain" description="Glucose-methanol-choline oxidoreductase N-terminal" evidence="5">
    <location>
        <begin position="127"/>
        <end position="304"/>
    </location>
</feature>
<name>A0A506XZ30_9MICO</name>
<sequence length="518" mass="55627">MRLDHQRTYSDDEIADVVVVGTGAGGAPLLASLAAHGLRVVALEAGDNTEPRDHTPDEMLAAQQINWMDDRLSGGADATAFGPNNSGRGVGGSMLHWGAFAPRPDARDLRLRGESGVGRDWPIAHAELTRWIEQVERFVGISGPERYPWDPSRRYEMPPVARNASSTAMLRGAEALGITATDGPVAVATRDRDQEHWGLRHACVNAGTCHQGCRTGAKVTMDTSYLPLAVARGAEIRAGAMVVDIETDARGRVSAVVYRRDGELRRQRTAALVLAAGGVETPRLLLHTGLANGSGQVGRNFLAHGATQVWGRYDEDMRAYRGYPSSIITEDLLRPSDADFAGGYLIQSLGVQPQTLATTLARGGGLRGAELMRWMRDYRHLAGVGINAECLPGDDNRLTLSDEIAADGLPRVRVDFSAGENEKRLRAHAIRTMVALVEAAGARETIVLDRTAHTIGTARMGSDPGDSVVDAEGRSWEVPNLWICDNSVFPSALAANPALTIMALSLRTADALRRSAGR</sequence>
<evidence type="ECO:0000259" key="6">
    <source>
        <dbReference type="Pfam" id="PF05199"/>
    </source>
</evidence>
<keyword evidence="2" id="KW-0285">Flavoprotein</keyword>
<dbReference type="EMBL" id="VHQG01000004">
    <property type="protein sequence ID" value="TPW74863.1"/>
    <property type="molecule type" value="Genomic_DNA"/>
</dbReference>
<dbReference type="Gene3D" id="3.50.50.60">
    <property type="entry name" value="FAD/NAD(P)-binding domain"/>
    <property type="match status" value="2"/>
</dbReference>
<keyword evidence="3" id="KW-0274">FAD</keyword>
<dbReference type="SUPFAM" id="SSF51905">
    <property type="entry name" value="FAD/NAD(P)-binding domain"/>
    <property type="match status" value="1"/>
</dbReference>
<dbReference type="InterPro" id="IPR007867">
    <property type="entry name" value="GMC_OxRtase_C"/>
</dbReference>
<accession>A0A506XZ30</accession>
<comment type="caution">
    <text evidence="7">The sequence shown here is derived from an EMBL/GenBank/DDBJ whole genome shotgun (WGS) entry which is preliminary data.</text>
</comment>
<feature type="domain" description="Glucose-methanol-choline oxidoreductase C-terminal" evidence="6">
    <location>
        <begin position="392"/>
        <end position="504"/>
    </location>
</feature>
<dbReference type="GO" id="GO:0050660">
    <property type="term" value="F:flavin adenine dinucleotide binding"/>
    <property type="evidence" value="ECO:0007669"/>
    <property type="project" value="InterPro"/>
</dbReference>
<dbReference type="Pfam" id="PF05199">
    <property type="entry name" value="GMC_oxred_C"/>
    <property type="match status" value="1"/>
</dbReference>
<gene>
    <name evidence="7" type="ORF">FJ657_14940</name>
</gene>
<organism evidence="7 8">
    <name type="scientific">Schumannella soli</name>
    <dbReference type="NCBI Taxonomy" id="2590779"/>
    <lineage>
        <taxon>Bacteria</taxon>
        <taxon>Bacillati</taxon>
        <taxon>Actinomycetota</taxon>
        <taxon>Actinomycetes</taxon>
        <taxon>Micrococcales</taxon>
        <taxon>Microbacteriaceae</taxon>
        <taxon>Schumannella</taxon>
    </lineage>
</organism>
<dbReference type="PANTHER" id="PTHR46056:SF12">
    <property type="entry name" value="LONG-CHAIN-ALCOHOL OXIDASE"/>
    <property type="match status" value="1"/>
</dbReference>
<dbReference type="OrthoDB" id="9798604at2"/>
<evidence type="ECO:0000256" key="3">
    <source>
        <dbReference type="ARBA" id="ARBA00022827"/>
    </source>
</evidence>
<keyword evidence="4" id="KW-0560">Oxidoreductase</keyword>
<dbReference type="Proteomes" id="UP000316252">
    <property type="component" value="Unassembled WGS sequence"/>
</dbReference>
<keyword evidence="8" id="KW-1185">Reference proteome</keyword>
<dbReference type="PANTHER" id="PTHR46056">
    <property type="entry name" value="LONG-CHAIN-ALCOHOL OXIDASE"/>
    <property type="match status" value="1"/>
</dbReference>
<evidence type="ECO:0000256" key="4">
    <source>
        <dbReference type="ARBA" id="ARBA00023002"/>
    </source>
</evidence>
<evidence type="ECO:0000256" key="1">
    <source>
        <dbReference type="ARBA" id="ARBA00010790"/>
    </source>
</evidence>
<dbReference type="InterPro" id="IPR000172">
    <property type="entry name" value="GMC_OxRdtase_N"/>
</dbReference>
<dbReference type="RefSeq" id="WP_141164494.1">
    <property type="nucleotide sequence ID" value="NZ_VHQG01000004.1"/>
</dbReference>
<evidence type="ECO:0000313" key="8">
    <source>
        <dbReference type="Proteomes" id="UP000316252"/>
    </source>
</evidence>
<evidence type="ECO:0000313" key="7">
    <source>
        <dbReference type="EMBL" id="TPW74863.1"/>
    </source>
</evidence>
<dbReference type="InterPro" id="IPR036188">
    <property type="entry name" value="FAD/NAD-bd_sf"/>
</dbReference>
<dbReference type="SUPFAM" id="SSF54373">
    <property type="entry name" value="FAD-linked reductases, C-terminal domain"/>
    <property type="match status" value="1"/>
</dbReference>
<evidence type="ECO:0000256" key="2">
    <source>
        <dbReference type="ARBA" id="ARBA00022630"/>
    </source>
</evidence>
<comment type="similarity">
    <text evidence="1">Belongs to the GMC oxidoreductase family.</text>
</comment>
<evidence type="ECO:0000259" key="5">
    <source>
        <dbReference type="Pfam" id="PF00732"/>
    </source>
</evidence>
<dbReference type="GO" id="GO:0016614">
    <property type="term" value="F:oxidoreductase activity, acting on CH-OH group of donors"/>
    <property type="evidence" value="ECO:0007669"/>
    <property type="project" value="InterPro"/>
</dbReference>
<proteinExistence type="inferred from homology"/>
<protein>
    <submittedName>
        <fullName evidence="7">GMC family oxidoreductase</fullName>
    </submittedName>
</protein>
<dbReference type="AlphaFoldDB" id="A0A506XZ30"/>
<dbReference type="Pfam" id="PF00732">
    <property type="entry name" value="GMC_oxred_N"/>
    <property type="match status" value="1"/>
</dbReference>
<reference evidence="7 8" key="1">
    <citation type="submission" date="2019-06" db="EMBL/GenBank/DDBJ databases">
        <authorList>
            <person name="Li F."/>
        </authorList>
    </citation>
    <scope>NUCLEOTIDE SEQUENCE [LARGE SCALE GENOMIC DNA]</scope>
    <source>
        <strain evidence="7 8">10F1D-1</strain>
    </source>
</reference>